<dbReference type="Pfam" id="PF18602">
    <property type="entry name" value="Rap1a"/>
    <property type="match status" value="1"/>
</dbReference>
<accession>A0ABS9W462</accession>
<evidence type="ECO:0000313" key="4">
    <source>
        <dbReference type="Proteomes" id="UP001201985"/>
    </source>
</evidence>
<proteinExistence type="predicted"/>
<dbReference type="RefSeq" id="WP_120005496.1">
    <property type="nucleotide sequence ID" value="NZ_JALBUU010000004.1"/>
</dbReference>
<reference evidence="3 4" key="1">
    <citation type="submission" date="2022-03" db="EMBL/GenBank/DDBJ databases">
        <title>Complete genome analysis of Roseomonas KG 17.1 : a prolific producer of plant growth promoters.</title>
        <authorList>
            <person name="Saadouli I."/>
            <person name="Najjari A."/>
            <person name="Mosbah A."/>
            <person name="Ouzari H.I."/>
        </authorList>
    </citation>
    <scope>NUCLEOTIDE SEQUENCE [LARGE SCALE GENOMIC DNA]</scope>
    <source>
        <strain evidence="3 4">KG17-1</strain>
    </source>
</reference>
<feature type="signal peptide" evidence="1">
    <location>
        <begin position="1"/>
        <end position="20"/>
    </location>
</feature>
<evidence type="ECO:0000259" key="2">
    <source>
        <dbReference type="Pfam" id="PF18602"/>
    </source>
</evidence>
<comment type="caution">
    <text evidence="3">The sequence shown here is derived from an EMBL/GenBank/DDBJ whole genome shotgun (WGS) entry which is preliminary data.</text>
</comment>
<dbReference type="Proteomes" id="UP001201985">
    <property type="component" value="Unassembled WGS sequence"/>
</dbReference>
<feature type="domain" description="Rap1a immunity protein" evidence="2">
    <location>
        <begin position="37"/>
        <end position="131"/>
    </location>
</feature>
<sequence length="141" mass="14735">MRTFTLAAALAALVAAPALAQTGSAPAPGGIITHASTAGDLAALCDPAPDNPRRLESIAYCQGYMTSAGQFHAALNPPNSTRRPLFCLPSPPPTIAESGLGFAAWVRQNTQYANDTPIDGLFRWAQATYPCPEAPASRGRR</sequence>
<organism evidence="3 4">
    <name type="scientific">Teichococcus vastitatis</name>
    <dbReference type="NCBI Taxonomy" id="2307076"/>
    <lineage>
        <taxon>Bacteria</taxon>
        <taxon>Pseudomonadati</taxon>
        <taxon>Pseudomonadota</taxon>
        <taxon>Alphaproteobacteria</taxon>
        <taxon>Acetobacterales</taxon>
        <taxon>Roseomonadaceae</taxon>
        <taxon>Roseomonas</taxon>
    </lineage>
</organism>
<protein>
    <recommendedName>
        <fullName evidence="2">Rap1a immunity protein domain-containing protein</fullName>
    </recommendedName>
</protein>
<feature type="chain" id="PRO_5045758921" description="Rap1a immunity protein domain-containing protein" evidence="1">
    <location>
        <begin position="21"/>
        <end position="141"/>
    </location>
</feature>
<evidence type="ECO:0000313" key="3">
    <source>
        <dbReference type="EMBL" id="MCI0754066.1"/>
    </source>
</evidence>
<keyword evidence="1" id="KW-0732">Signal</keyword>
<name>A0ABS9W462_9PROT</name>
<keyword evidence="4" id="KW-1185">Reference proteome</keyword>
<dbReference type="EMBL" id="JALBUU010000004">
    <property type="protein sequence ID" value="MCI0754066.1"/>
    <property type="molecule type" value="Genomic_DNA"/>
</dbReference>
<evidence type="ECO:0000256" key="1">
    <source>
        <dbReference type="SAM" id="SignalP"/>
    </source>
</evidence>
<dbReference type="InterPro" id="IPR041238">
    <property type="entry name" value="Rap1a"/>
</dbReference>
<gene>
    <name evidence="3" type="ORF">MON41_09885</name>
</gene>